<dbReference type="Gene3D" id="3.40.50.300">
    <property type="entry name" value="P-loop containing nucleotide triphosphate hydrolases"/>
    <property type="match status" value="2"/>
</dbReference>
<dbReference type="PROSITE" id="PS50893">
    <property type="entry name" value="ABC_TRANSPORTER_2"/>
    <property type="match status" value="2"/>
</dbReference>
<dbReference type="InterPro" id="IPR017871">
    <property type="entry name" value="ABC_transporter-like_CS"/>
</dbReference>
<dbReference type="RefSeq" id="WP_010768520.1">
    <property type="nucleotide sequence ID" value="NZ_ASWE01000002.1"/>
</dbReference>
<dbReference type="CDD" id="cd03221">
    <property type="entry name" value="ABCF_EF-3"/>
    <property type="match status" value="2"/>
</dbReference>
<dbReference type="HOGENOM" id="CLU_000604_36_0_9"/>
<dbReference type="PANTHER" id="PTHR42855">
    <property type="entry name" value="ABC TRANSPORTER ATP-BINDING SUBUNIT"/>
    <property type="match status" value="1"/>
</dbReference>
<dbReference type="SUPFAM" id="SSF52540">
    <property type="entry name" value="P-loop containing nucleoside triphosphate hydrolases"/>
    <property type="match status" value="2"/>
</dbReference>
<accession>R3W7U1</accession>
<proteinExistence type="predicted"/>
<dbReference type="EMBL" id="AJAT01000015">
    <property type="protein sequence ID" value="EOL43876.1"/>
    <property type="molecule type" value="Genomic_DNA"/>
</dbReference>
<evidence type="ECO:0000256" key="3">
    <source>
        <dbReference type="SAM" id="Coils"/>
    </source>
</evidence>
<dbReference type="Pfam" id="PF00005">
    <property type="entry name" value="ABC_tran"/>
    <property type="match status" value="2"/>
</dbReference>
<dbReference type="PROSITE" id="PS00211">
    <property type="entry name" value="ABC_TRANSPORTER_1"/>
    <property type="match status" value="1"/>
</dbReference>
<evidence type="ECO:0000259" key="4">
    <source>
        <dbReference type="PROSITE" id="PS50893"/>
    </source>
</evidence>
<dbReference type="FunFam" id="3.40.50.300:FF:000011">
    <property type="entry name" value="Putative ABC transporter ATP-binding component"/>
    <property type="match status" value="1"/>
</dbReference>
<evidence type="ECO:0000313" key="5">
    <source>
        <dbReference type="EMBL" id="EOL43876.1"/>
    </source>
</evidence>
<dbReference type="InterPro" id="IPR003593">
    <property type="entry name" value="AAA+_ATPase"/>
</dbReference>
<evidence type="ECO:0000256" key="2">
    <source>
        <dbReference type="ARBA" id="ARBA00022840"/>
    </source>
</evidence>
<keyword evidence="1" id="KW-0547">Nucleotide-binding</keyword>
<comment type="caution">
    <text evidence="5">The sequence shown here is derived from an EMBL/GenBank/DDBJ whole genome shotgun (WGS) entry which is preliminary data.</text>
</comment>
<name>R3W7U1_9ENTE</name>
<feature type="domain" description="ABC transporter" evidence="4">
    <location>
        <begin position="3"/>
        <end position="255"/>
    </location>
</feature>
<dbReference type="Pfam" id="PF12848">
    <property type="entry name" value="ABC_tran_Xtn"/>
    <property type="match status" value="1"/>
</dbReference>
<dbReference type="Proteomes" id="UP000013785">
    <property type="component" value="Unassembled WGS sequence"/>
</dbReference>
<dbReference type="NCBIfam" id="NF000355">
    <property type="entry name" value="ribo_prot_ABC_F"/>
    <property type="match status" value="1"/>
</dbReference>
<protein>
    <recommendedName>
        <fullName evidence="4">ABC transporter domain-containing protein</fullName>
    </recommendedName>
</protein>
<dbReference type="eggNOG" id="COG0488">
    <property type="taxonomic scope" value="Bacteria"/>
</dbReference>
<feature type="domain" description="ABC transporter" evidence="4">
    <location>
        <begin position="329"/>
        <end position="527"/>
    </location>
</feature>
<dbReference type="InterPro" id="IPR027417">
    <property type="entry name" value="P-loop_NTPase"/>
</dbReference>
<sequence length="528" mass="61298">MFIQLNQVTKNYGGIPVLEDISLEIHKGHKIGLIGENGSGKSTLLKLMVGIEGADSGTVSRKKNLIISYVQQMPKSSSESVFHYLIESFPKIQEVKQLLSYFETLFSTGEAIEEKQLLRYGQLQEEYEKIGGYTLEDRIISMLKGMNFSHKKEAYLSTLSGGEKILVEMIRILLTEADVYLLDEPTNHLDKEAMGWLESFIKNSKKTFVIVSHDRYFLDEVVQEILEIEDGNSQLFRGNYSFYKKEKRQQEEKLAKDYALQQKEIQKMQLAIRRYRQWGNESDNEKFYKKAKELEHRLEKIQRIRKPITDKKTIRGELIEEKRSGKEVVYVENIWKSYDEQAIFEEANCKIHWKDRISLEGRNGSGKTTFIQLLLGSELVDAGVISIGPAVSIGYLPQTISYKNEEQRVLDYFKEVEGTEEVLRRILANYSFFGEDVFKRLKDLSGGERVRLELAKLMQQSFNFLILDEPTNHLDITSREEIEQIIQSFNGTILIVSHDRYFVQKIAEKRLTIRDKQFTESLLEKKIG</sequence>
<keyword evidence="2" id="KW-0067">ATP-binding</keyword>
<dbReference type="InterPro" id="IPR032781">
    <property type="entry name" value="ABC_tran_Xtn"/>
</dbReference>
<gene>
    <name evidence="5" type="ORF">UC3_01857</name>
</gene>
<evidence type="ECO:0000313" key="6">
    <source>
        <dbReference type="Proteomes" id="UP000013785"/>
    </source>
</evidence>
<dbReference type="STRING" id="154621.RV11_GL001109"/>
<dbReference type="InterPro" id="IPR051309">
    <property type="entry name" value="ABCF_ATPase"/>
</dbReference>
<dbReference type="PATRIC" id="fig|1158610.3.peg.1851"/>
<evidence type="ECO:0000256" key="1">
    <source>
        <dbReference type="ARBA" id="ARBA00022741"/>
    </source>
</evidence>
<dbReference type="OrthoDB" id="9760950at2"/>
<dbReference type="PANTHER" id="PTHR42855:SF2">
    <property type="entry name" value="DRUG RESISTANCE ABC TRANSPORTER,ATP-BINDING PROTEIN"/>
    <property type="match status" value="1"/>
</dbReference>
<dbReference type="SMART" id="SM00382">
    <property type="entry name" value="AAA"/>
    <property type="match status" value="2"/>
</dbReference>
<dbReference type="GO" id="GO:0016887">
    <property type="term" value="F:ATP hydrolysis activity"/>
    <property type="evidence" value="ECO:0007669"/>
    <property type="project" value="InterPro"/>
</dbReference>
<reference evidence="5 6" key="1">
    <citation type="submission" date="2013-02" db="EMBL/GenBank/DDBJ databases">
        <title>The Genome Sequence of Enterococcus phoeniculicola BAA-412.</title>
        <authorList>
            <consortium name="The Broad Institute Genome Sequencing Platform"/>
            <consortium name="The Broad Institute Genome Sequencing Center for Infectious Disease"/>
            <person name="Earl A.M."/>
            <person name="Gilmore M.S."/>
            <person name="Lebreton F."/>
            <person name="Walker B."/>
            <person name="Young S.K."/>
            <person name="Zeng Q."/>
            <person name="Gargeya S."/>
            <person name="Fitzgerald M."/>
            <person name="Haas B."/>
            <person name="Abouelleil A."/>
            <person name="Alvarado L."/>
            <person name="Arachchi H.M."/>
            <person name="Berlin A.M."/>
            <person name="Chapman S.B."/>
            <person name="Dewar J."/>
            <person name="Goldberg J."/>
            <person name="Griggs A."/>
            <person name="Gujja S."/>
            <person name="Hansen M."/>
            <person name="Howarth C."/>
            <person name="Imamovic A."/>
            <person name="Larimer J."/>
            <person name="McCowan C."/>
            <person name="Murphy C."/>
            <person name="Neiman D."/>
            <person name="Pearson M."/>
            <person name="Priest M."/>
            <person name="Roberts A."/>
            <person name="Saif S."/>
            <person name="Shea T."/>
            <person name="Sisk P."/>
            <person name="Sykes S."/>
            <person name="Wortman J."/>
            <person name="Nusbaum C."/>
            <person name="Birren B."/>
        </authorList>
    </citation>
    <scope>NUCLEOTIDE SEQUENCE [LARGE SCALE GENOMIC DNA]</scope>
    <source>
        <strain evidence="5 6">ATCC BAA-412</strain>
    </source>
</reference>
<organism evidence="5 6">
    <name type="scientific">Enterococcus phoeniculicola ATCC BAA-412</name>
    <dbReference type="NCBI Taxonomy" id="1158610"/>
    <lineage>
        <taxon>Bacteria</taxon>
        <taxon>Bacillati</taxon>
        <taxon>Bacillota</taxon>
        <taxon>Bacilli</taxon>
        <taxon>Lactobacillales</taxon>
        <taxon>Enterococcaceae</taxon>
        <taxon>Enterococcus</taxon>
    </lineage>
</organism>
<dbReference type="InterPro" id="IPR003439">
    <property type="entry name" value="ABC_transporter-like_ATP-bd"/>
</dbReference>
<dbReference type="AlphaFoldDB" id="R3W7U1"/>
<dbReference type="GO" id="GO:0005524">
    <property type="term" value="F:ATP binding"/>
    <property type="evidence" value="ECO:0007669"/>
    <property type="project" value="UniProtKB-KW"/>
</dbReference>
<feature type="coiled-coil region" evidence="3">
    <location>
        <begin position="244"/>
        <end position="304"/>
    </location>
</feature>
<keyword evidence="3" id="KW-0175">Coiled coil</keyword>
<keyword evidence="6" id="KW-1185">Reference proteome</keyword>